<keyword evidence="2" id="KW-1185">Reference proteome</keyword>
<name>A0ABS4SGU7_9PROT</name>
<reference evidence="1 2" key="1">
    <citation type="submission" date="2021-03" db="EMBL/GenBank/DDBJ databases">
        <title>Genomic Encyclopedia of Type Strains, Phase III (KMG-III): the genomes of soil and plant-associated and newly described type strains.</title>
        <authorList>
            <person name="Whitman W."/>
        </authorList>
    </citation>
    <scope>NUCLEOTIDE SEQUENCE [LARGE SCALE GENOMIC DNA]</scope>
    <source>
        <strain evidence="1 2">IMMIB AFH-6</strain>
    </source>
</reference>
<organism evidence="1 2">
    <name type="scientific">Azospirillum rugosum</name>
    <dbReference type="NCBI Taxonomy" id="416170"/>
    <lineage>
        <taxon>Bacteria</taxon>
        <taxon>Pseudomonadati</taxon>
        <taxon>Pseudomonadota</taxon>
        <taxon>Alphaproteobacteria</taxon>
        <taxon>Rhodospirillales</taxon>
        <taxon>Azospirillaceae</taxon>
        <taxon>Azospirillum</taxon>
    </lineage>
</organism>
<dbReference type="Proteomes" id="UP000781958">
    <property type="component" value="Unassembled WGS sequence"/>
</dbReference>
<accession>A0ABS4SGU7</accession>
<evidence type="ECO:0000313" key="1">
    <source>
        <dbReference type="EMBL" id="MBP2291786.1"/>
    </source>
</evidence>
<proteinExistence type="predicted"/>
<evidence type="ECO:0000313" key="2">
    <source>
        <dbReference type="Proteomes" id="UP000781958"/>
    </source>
</evidence>
<comment type="caution">
    <text evidence="1">The sequence shown here is derived from an EMBL/GenBank/DDBJ whole genome shotgun (WGS) entry which is preliminary data.</text>
</comment>
<dbReference type="EMBL" id="JAGINP010000004">
    <property type="protein sequence ID" value="MBP2291786.1"/>
    <property type="molecule type" value="Genomic_DNA"/>
</dbReference>
<protein>
    <submittedName>
        <fullName evidence="1">Uncharacterized protein</fullName>
    </submittedName>
</protein>
<dbReference type="RefSeq" id="WP_209765388.1">
    <property type="nucleotide sequence ID" value="NZ_JAGINP010000004.1"/>
</dbReference>
<gene>
    <name evidence="1" type="ORF">J2851_001535</name>
</gene>
<sequence>MQLEINAFVSSLGSDSDWDPNALDQVRETVRSLAENLAALNLGIILEVRDVQRSQTVARIIHADALIR</sequence>